<dbReference type="InterPro" id="IPR012337">
    <property type="entry name" value="RNaseH-like_sf"/>
</dbReference>
<keyword evidence="8 10" id="KW-0378">Hydrolase</keyword>
<dbReference type="Gene3D" id="2.130.10.10">
    <property type="entry name" value="YVTN repeat-like/Quinoprotein amine dehydrogenase"/>
    <property type="match status" value="1"/>
</dbReference>
<dbReference type="GO" id="GO:0003676">
    <property type="term" value="F:nucleic acid binding"/>
    <property type="evidence" value="ECO:0007669"/>
    <property type="project" value="InterPro"/>
</dbReference>
<dbReference type="FunFam" id="3.30.420.10:FF:000028">
    <property type="entry name" value="PAN2-PAN3 deadenylation complex catalytic subunit PAN2"/>
    <property type="match status" value="1"/>
</dbReference>
<comment type="cofactor">
    <cofactor evidence="10">
        <name>a divalent metal cation</name>
        <dbReference type="ChEBI" id="CHEBI:60240"/>
    </cofactor>
    <text evidence="10">Binds 2 metal cations per subunit in the catalytic exonuclease domain.</text>
</comment>
<evidence type="ECO:0000256" key="2">
    <source>
        <dbReference type="ARBA" id="ARBA00004496"/>
    </source>
</evidence>
<evidence type="ECO:0000313" key="14">
    <source>
        <dbReference type="Proteomes" id="UP000326924"/>
    </source>
</evidence>
<evidence type="ECO:0000256" key="8">
    <source>
        <dbReference type="ARBA" id="ARBA00022801"/>
    </source>
</evidence>
<dbReference type="GO" id="GO:0000932">
    <property type="term" value="C:P-body"/>
    <property type="evidence" value="ECO:0007669"/>
    <property type="project" value="TreeGrafter"/>
</dbReference>
<keyword evidence="5 10" id="KW-0507">mRNA processing</keyword>
<comment type="subcellular location">
    <subcellularLocation>
        <location evidence="2 10">Cytoplasm</location>
    </subcellularLocation>
</comment>
<feature type="binding site" evidence="10">
    <location>
        <position position="982"/>
    </location>
    <ligand>
        <name>a divalent metal cation</name>
        <dbReference type="ChEBI" id="CHEBI:60240"/>
        <note>catalytic</note>
    </ligand>
</feature>
<organism evidence="13 14">
    <name type="scientific">Sphaerosporella brunnea</name>
    <dbReference type="NCBI Taxonomy" id="1250544"/>
    <lineage>
        <taxon>Eukaryota</taxon>
        <taxon>Fungi</taxon>
        <taxon>Dikarya</taxon>
        <taxon>Ascomycota</taxon>
        <taxon>Pezizomycotina</taxon>
        <taxon>Pezizomycetes</taxon>
        <taxon>Pezizales</taxon>
        <taxon>Pyronemataceae</taxon>
        <taxon>Sphaerosporella</taxon>
    </lineage>
</organism>
<dbReference type="Gene3D" id="3.90.70.10">
    <property type="entry name" value="Cysteine proteinases"/>
    <property type="match status" value="1"/>
</dbReference>
<dbReference type="EMBL" id="VXIS01000055">
    <property type="protein sequence ID" value="KAA8909645.1"/>
    <property type="molecule type" value="Genomic_DNA"/>
</dbReference>
<keyword evidence="9 10" id="KW-0269">Exonuclease</keyword>
<dbReference type="InterPro" id="IPR028889">
    <property type="entry name" value="USP"/>
</dbReference>
<evidence type="ECO:0000256" key="4">
    <source>
        <dbReference type="ARBA" id="ARBA00022574"/>
    </source>
</evidence>
<dbReference type="Pfam" id="PF20770">
    <property type="entry name" value="PAN2_N"/>
    <property type="match status" value="1"/>
</dbReference>
<dbReference type="GO" id="GO:0006397">
    <property type="term" value="P:mRNA processing"/>
    <property type="evidence" value="ECO:0007669"/>
    <property type="project" value="UniProtKB-KW"/>
</dbReference>
<comment type="activity regulation">
    <text evidence="10">Positively regulated by the regulatory subunit PAN3.</text>
</comment>
<dbReference type="InterPro" id="IPR050785">
    <property type="entry name" value="PAN2-PAN3_catalytic_subunit"/>
</dbReference>
<dbReference type="InterPro" id="IPR036397">
    <property type="entry name" value="RNaseH_sf"/>
</dbReference>
<feature type="binding site" evidence="10">
    <location>
        <position position="873"/>
    </location>
    <ligand>
        <name>a divalent metal cation</name>
        <dbReference type="ChEBI" id="CHEBI:60240"/>
        <note>catalytic</note>
    </ligand>
</feature>
<keyword evidence="14" id="KW-1185">Reference proteome</keyword>
<sequence>METDWQEIHRVAPLTGPVPLQPTALAFDTNAELLWIGTDQGYVTSFNGCELRRYTSYRGHNSVNPLERPVRQLLFNERGVISLAARSVHLSGRGGPAQWHLQDERFQNLTSMAFTSRGTSEVLVGGTQLQMYTVNLERGTIGSEISSDEDVKCMTRASRHIIAGSSKGHIRLLDMNSFKVVKQFDHVHNGTILDMHTHDNLLITCGYSLRHGNYIMDPLVKLFDLRMQKALPPVSFPAASFIRMHPKMTAAAIIGSNAGQFQVVDVLNPGAMKIYNATVNTYITAMDLSPSGDVMTLMDAEGVLQVWSSMGKRNFTEFGNLVEWPEPPQRPNIRIGDDTPLNMVGMPYITEPLLSNWDPHMIFEIPRQPAQRIDPDILAATSVSGYAPFHKRHPRNYVERNRGIENTGIPKFLSQQVRGGARYTDAASERMQYGDDSKRQYEAPPAFKKLEIKYSKFGVEDFDFAFYNDTKYSGLETNITNCYMNALLQLYKYTPRLRNVALLHTATRCITEDCLLCQMGFLFDMLEKANGQNCQATNFLQTLSMSATASRIGLLEDDPNSSASLSVMTQNLNRHLLDQTVYDQQKLNHAQWQQPEELDLPQVFMIRATKRQSCMICHKESRPMGDTVTTDLIYSPKPPGNKALPTFSQTVRHSIQVETTHKGWCDRCKRYQNQHTRKSITKLPDVLTFNATTSEKNSMLSKDYWSTPGWLPDEIGLTLNNKLLNVWQGEDLKRVAKRSNDQADLRIYELVGFVAEVKDEDERRKHMVSFINVSISAEKRSEEYNWHLFNDFLVQPISKEEALDFSPKWKTPSVLCYQLKSPNNVIDNSWKDRIDTWLLYNDFNYLGQPRREKQTVLLSPEEAPKKGTLVALDAEFVSLQKEESEIKADGMKVIVRPSRLGLARVSVLRGEGEMEGVPFIDDYIATKEQVVDFLTEYSGIHPGDLDPALSRRALVSLKVAYKRLWILLNLGCTFVGHGLPKDFRIINIHVPKDQVIDTVDLYVLRATSRKLSLRFLAWVVLSDHIQTETHDSNEDSRTALRLYKKYREYQDAGVFEEVLDRLYREGISRNFKPPQLAATSSRMVPRSEGSTPLPK</sequence>
<comment type="caution">
    <text evidence="13">The sequence shown here is derived from an EMBL/GenBank/DDBJ whole genome shotgun (WGS) entry which is preliminary data.</text>
</comment>
<evidence type="ECO:0000256" key="11">
    <source>
        <dbReference type="SAM" id="MobiDB-lite"/>
    </source>
</evidence>
<accession>A0A5J5F162</accession>
<evidence type="ECO:0000313" key="13">
    <source>
        <dbReference type="EMBL" id="KAA8909645.1"/>
    </source>
</evidence>
<dbReference type="GO" id="GO:0031251">
    <property type="term" value="C:PAN complex"/>
    <property type="evidence" value="ECO:0007669"/>
    <property type="project" value="UniProtKB-UniRule"/>
</dbReference>
<evidence type="ECO:0000256" key="7">
    <source>
        <dbReference type="ARBA" id="ARBA00022723"/>
    </source>
</evidence>
<feature type="domain" description="USP" evidence="12">
    <location>
        <begin position="473"/>
        <end position="820"/>
    </location>
</feature>
<dbReference type="InterPro" id="IPR030843">
    <property type="entry name" value="PAN2"/>
</dbReference>
<feature type="binding site" evidence="10">
    <location>
        <position position="875"/>
    </location>
    <ligand>
        <name>a divalent metal cation</name>
        <dbReference type="ChEBI" id="CHEBI:60240"/>
        <note>catalytic</note>
    </ligand>
</feature>
<evidence type="ECO:0000256" key="1">
    <source>
        <dbReference type="ARBA" id="ARBA00001663"/>
    </source>
</evidence>
<dbReference type="InterPro" id="IPR048841">
    <property type="entry name" value="PAN2_N"/>
</dbReference>
<dbReference type="PANTHER" id="PTHR15728:SF0">
    <property type="entry name" value="PAN2-PAN3 DEADENYLATION COMPLEX CATALYTIC SUBUNIT PAN2"/>
    <property type="match status" value="1"/>
</dbReference>
<comment type="function">
    <text evidence="10">Catalytic subunit of the poly(A)-nuclease (PAN) deadenylation complex, one of two cytoplasmic mRNA deadenylases involved in mRNA turnover. PAN specifically shortens poly(A) tails of RNA and the activity is stimulated by poly(A)-binding protein PAB1. PAN deadenylation is followed by rapid degradation of the shortened mRNA tails by the CCR4-NOT complex. Deadenylated mRNAs are then degraded by two alternative mechanisms, namely exosome-mediated 3'-5' exonucleolytic degradation, or deadenlyation-dependent mRNA decaping and subsequent 5'-3' exonucleolytic degradation by XRN1. May also be involved in post-transcriptional maturation of mRNA poly(A) tails.</text>
</comment>
<dbReference type="InterPro" id="IPR028881">
    <property type="entry name" value="PAN2_UCH_dom"/>
</dbReference>
<comment type="catalytic activity">
    <reaction evidence="1 10">
        <text>Exonucleolytic cleavage of poly(A) to 5'-AMP.</text>
        <dbReference type="EC" id="3.1.13.4"/>
    </reaction>
</comment>
<evidence type="ECO:0000256" key="3">
    <source>
        <dbReference type="ARBA" id="ARBA00022490"/>
    </source>
</evidence>
<evidence type="ECO:0000256" key="10">
    <source>
        <dbReference type="HAMAP-Rule" id="MF_03182"/>
    </source>
</evidence>
<dbReference type="AlphaFoldDB" id="A0A5J5F162"/>
<dbReference type="SUPFAM" id="SSF54001">
    <property type="entry name" value="Cysteine proteinases"/>
    <property type="match status" value="1"/>
</dbReference>
<dbReference type="PANTHER" id="PTHR15728">
    <property type="entry name" value="DEADENYLATION COMPLEX CATALYTIC SUBUNIT PAN2"/>
    <property type="match status" value="1"/>
</dbReference>
<evidence type="ECO:0000259" key="12">
    <source>
        <dbReference type="PROSITE" id="PS50235"/>
    </source>
</evidence>
<dbReference type="InterPro" id="IPR038765">
    <property type="entry name" value="Papain-like_cys_pep_sf"/>
</dbReference>
<dbReference type="CDD" id="cd06143">
    <property type="entry name" value="PAN2_exo"/>
    <property type="match status" value="1"/>
</dbReference>
<dbReference type="SUPFAM" id="SSF50978">
    <property type="entry name" value="WD40 repeat-like"/>
    <property type="match status" value="1"/>
</dbReference>
<comment type="subunit">
    <text evidence="10">Forms a heterotrimer with an asymmetric homodimer of the regulatory subunit PAN3 to form the poly(A)-nuclease (PAN) deadenylation complex.</text>
</comment>
<evidence type="ECO:0000256" key="5">
    <source>
        <dbReference type="ARBA" id="ARBA00022664"/>
    </source>
</evidence>
<dbReference type="Pfam" id="PF13423">
    <property type="entry name" value="UCH_1"/>
    <property type="match status" value="1"/>
</dbReference>
<dbReference type="InterPro" id="IPR013520">
    <property type="entry name" value="Ribonucl_H"/>
</dbReference>
<dbReference type="InterPro" id="IPR036322">
    <property type="entry name" value="WD40_repeat_dom_sf"/>
</dbReference>
<dbReference type="GO" id="GO:0000289">
    <property type="term" value="P:nuclear-transcribed mRNA poly(A) tail shortening"/>
    <property type="evidence" value="ECO:0007669"/>
    <property type="project" value="UniProtKB-UniRule"/>
</dbReference>
<dbReference type="InterPro" id="IPR015943">
    <property type="entry name" value="WD40/YVTN_repeat-like_dom_sf"/>
</dbReference>
<dbReference type="EC" id="3.1.13.4" evidence="10"/>
<dbReference type="GO" id="GO:0046872">
    <property type="term" value="F:metal ion binding"/>
    <property type="evidence" value="ECO:0007669"/>
    <property type="project" value="UniProtKB-KW"/>
</dbReference>
<proteinExistence type="inferred from homology"/>
<protein>
    <recommendedName>
        <fullName evidence="10">PAN2-PAN3 deadenylation complex catalytic subunit PAN2</fullName>
        <ecNumber evidence="10">3.1.13.4</ecNumber>
    </recommendedName>
    <alternativeName>
        <fullName evidence="10">PAB1P-dependent poly(A)-specific ribonuclease</fullName>
    </alternativeName>
    <alternativeName>
        <fullName evidence="10">Poly(A)-nuclease deadenylation complex subunit 2</fullName>
        <shortName evidence="10">PAN deadenylation complex subunit 2</shortName>
    </alternativeName>
</protein>
<dbReference type="SUPFAM" id="SSF53098">
    <property type="entry name" value="Ribonuclease H-like"/>
    <property type="match status" value="1"/>
</dbReference>
<dbReference type="Proteomes" id="UP000326924">
    <property type="component" value="Unassembled WGS sequence"/>
</dbReference>
<dbReference type="InParanoid" id="A0A5J5F162"/>
<keyword evidence="7 10" id="KW-0479">Metal-binding</keyword>
<keyword evidence="3 10" id="KW-0963">Cytoplasm</keyword>
<keyword evidence="6 10" id="KW-0540">Nuclease</keyword>
<comment type="domain">
    <text evidence="10">Contains a pseudo-UCH domain. This ubiquitin C-terminal hydrolase (UCH)-like or ubiquitin specific protease (USP)-like domain is predicted to be catalytically inactive because it lacks the active site catalytic triad characteristic of thiol proteases, with residues at the equivalent structural positions that are incompatible with catalysis, and it cannot bind ubiquitin. It functions as a structural scaffold for intra- and intermolecular interactions in the complex.</text>
</comment>
<name>A0A5J5F162_9PEZI</name>
<feature type="binding site" evidence="10">
    <location>
        <position position="1035"/>
    </location>
    <ligand>
        <name>a divalent metal cation</name>
        <dbReference type="ChEBI" id="CHEBI:60240"/>
        <note>catalytic</note>
    </ligand>
</feature>
<dbReference type="HAMAP" id="MF_03182">
    <property type="entry name" value="PAN2"/>
    <property type="match status" value="1"/>
</dbReference>
<dbReference type="GO" id="GO:0004535">
    <property type="term" value="F:poly(A)-specific ribonuclease activity"/>
    <property type="evidence" value="ECO:0007669"/>
    <property type="project" value="UniProtKB-UniRule"/>
</dbReference>
<dbReference type="PROSITE" id="PS50235">
    <property type="entry name" value="USP_3"/>
    <property type="match status" value="1"/>
</dbReference>
<dbReference type="OrthoDB" id="16516at2759"/>
<dbReference type="SMART" id="SM00479">
    <property type="entry name" value="EXOIII"/>
    <property type="match status" value="1"/>
</dbReference>
<reference evidence="13 14" key="1">
    <citation type="submission" date="2019-09" db="EMBL/GenBank/DDBJ databases">
        <title>Draft genome of the ectomycorrhizal ascomycete Sphaerosporella brunnea.</title>
        <authorList>
            <consortium name="DOE Joint Genome Institute"/>
            <person name="Benucci G.M."/>
            <person name="Marozzi G."/>
            <person name="Antonielli L."/>
            <person name="Sanchez S."/>
            <person name="Marco P."/>
            <person name="Wang X."/>
            <person name="Falini L.B."/>
            <person name="Barry K."/>
            <person name="Haridas S."/>
            <person name="Lipzen A."/>
            <person name="Labutti K."/>
            <person name="Grigoriev I.V."/>
            <person name="Murat C."/>
            <person name="Martin F."/>
            <person name="Albertini E."/>
            <person name="Donnini D."/>
            <person name="Bonito G."/>
        </authorList>
    </citation>
    <scope>NUCLEOTIDE SEQUENCE [LARGE SCALE GENOMIC DNA]</scope>
    <source>
        <strain evidence="13 14">Sb_GMNB300</strain>
    </source>
</reference>
<evidence type="ECO:0000256" key="6">
    <source>
        <dbReference type="ARBA" id="ARBA00022722"/>
    </source>
</evidence>
<dbReference type="Gene3D" id="3.30.420.10">
    <property type="entry name" value="Ribonuclease H-like superfamily/Ribonuclease H"/>
    <property type="match status" value="1"/>
</dbReference>
<evidence type="ECO:0000256" key="9">
    <source>
        <dbReference type="ARBA" id="ARBA00022839"/>
    </source>
</evidence>
<feature type="region of interest" description="Disordered" evidence="11">
    <location>
        <begin position="1076"/>
        <end position="1095"/>
    </location>
</feature>
<gene>
    <name evidence="10" type="primary">PAN2</name>
    <name evidence="13" type="ORF">FN846DRAFT_941669</name>
</gene>
<comment type="similarity">
    <text evidence="10">Belongs to the peptidase C19 family. PAN2 subfamily.</text>
</comment>
<comment type="caution">
    <text evidence="10">Lacks conserved residue(s) required for the propagation of feature annotation.</text>
</comment>
<dbReference type="Pfam" id="PF00929">
    <property type="entry name" value="RNase_T"/>
    <property type="match status" value="1"/>
</dbReference>
<dbReference type="FunCoup" id="A0A5J5F162">
    <property type="interactions" value="725"/>
</dbReference>
<comment type="domain">
    <text evidence="10">The linker, or PAN3 interaction domain (PID), between the WD40 repeats and the pseudo-UCH domain mediates interaction with PAN3.</text>
</comment>
<keyword evidence="4" id="KW-0853">WD repeat</keyword>